<comment type="caution">
    <text evidence="2">The sequence shown here is derived from an EMBL/GenBank/DDBJ whole genome shotgun (WGS) entry which is preliminary data.</text>
</comment>
<dbReference type="Proteomes" id="UP001207654">
    <property type="component" value="Unassembled WGS sequence"/>
</dbReference>
<evidence type="ECO:0000313" key="3">
    <source>
        <dbReference type="Proteomes" id="UP001207654"/>
    </source>
</evidence>
<evidence type="ECO:0000256" key="1">
    <source>
        <dbReference type="SAM" id="SignalP"/>
    </source>
</evidence>
<dbReference type="InterPro" id="IPR023214">
    <property type="entry name" value="HAD_sf"/>
</dbReference>
<dbReference type="RefSeq" id="WP_267540744.1">
    <property type="nucleotide sequence ID" value="NZ_JAPNKA010000001.1"/>
</dbReference>
<dbReference type="Gene3D" id="3.40.50.1000">
    <property type="entry name" value="HAD superfamily/HAD-like"/>
    <property type="match status" value="1"/>
</dbReference>
<keyword evidence="1" id="KW-0732">Signal</keyword>
<feature type="signal peptide" evidence="1">
    <location>
        <begin position="1"/>
        <end position="24"/>
    </location>
</feature>
<sequence>MRTSPALRTAREVVLPLLCLTALAASSPSPAQAPATREDPLPSWNEGAPKKAILDFVKRVTTPGSPDFIPVEERIATFDNDGTLWPEQPVIQGAFVLAQLQKRVAKEPSLKQKPAVKAALDGDLEYLTRAGEKALMELFAITSANLTDEQFDQEVREFFQTAKHPKLGVPYTQLAYQPMVELLEYLRANGFRTYISSGGGIDFMRAISQQMYGIPPEQVIGSSLKKEFKDQGGKSVLWRKPEPGAVNDKETKPVNIDLHIGRRPVLAAGNERSSGDIAMLEYSQGREGPSLQLLVNHDDAQREFSYQEKDNASLNAAKAHGWTVVSIKNDWKTVFKQ</sequence>
<gene>
    <name evidence="2" type="ORF">OV287_47765</name>
</gene>
<accession>A0ABT4AKE5</accession>
<evidence type="ECO:0000313" key="2">
    <source>
        <dbReference type="EMBL" id="MCY1082168.1"/>
    </source>
</evidence>
<reference evidence="2 3" key="1">
    <citation type="submission" date="2022-11" db="EMBL/GenBank/DDBJ databases">
        <title>Minimal conservation of predation-associated metabolite biosynthetic gene clusters underscores biosynthetic potential of Myxococcota including descriptions for ten novel species: Archangium lansinium sp. nov., Myxococcus landrumus sp. nov., Nannocystis bai.</title>
        <authorList>
            <person name="Ahearne A."/>
            <person name="Stevens C."/>
            <person name="Phillips K."/>
        </authorList>
    </citation>
    <scope>NUCLEOTIDE SEQUENCE [LARGE SCALE GENOMIC DNA]</scope>
    <source>
        <strain evidence="2 3">MIWBW</strain>
    </source>
</reference>
<keyword evidence="2" id="KW-0378">Hydrolase</keyword>
<protein>
    <submittedName>
        <fullName evidence="2">HAD family hydrolase</fullName>
    </submittedName>
</protein>
<keyword evidence="3" id="KW-1185">Reference proteome</keyword>
<dbReference type="GO" id="GO:0016787">
    <property type="term" value="F:hydrolase activity"/>
    <property type="evidence" value="ECO:0007669"/>
    <property type="project" value="UniProtKB-KW"/>
</dbReference>
<feature type="chain" id="PRO_5045682080" evidence="1">
    <location>
        <begin position="25"/>
        <end position="337"/>
    </location>
</feature>
<dbReference type="SUPFAM" id="SSF56784">
    <property type="entry name" value="HAD-like"/>
    <property type="match status" value="1"/>
</dbReference>
<dbReference type="Pfam" id="PF12710">
    <property type="entry name" value="HAD"/>
    <property type="match status" value="1"/>
</dbReference>
<dbReference type="InterPro" id="IPR036412">
    <property type="entry name" value="HAD-like_sf"/>
</dbReference>
<name>A0ABT4AKE5_9BACT</name>
<proteinExistence type="predicted"/>
<dbReference type="EMBL" id="JAPNKA010000001">
    <property type="protein sequence ID" value="MCY1082168.1"/>
    <property type="molecule type" value="Genomic_DNA"/>
</dbReference>
<dbReference type="CDD" id="cd01427">
    <property type="entry name" value="HAD_like"/>
    <property type="match status" value="1"/>
</dbReference>
<organism evidence="2 3">
    <name type="scientific">Archangium lansingense</name>
    <dbReference type="NCBI Taxonomy" id="2995310"/>
    <lineage>
        <taxon>Bacteria</taxon>
        <taxon>Pseudomonadati</taxon>
        <taxon>Myxococcota</taxon>
        <taxon>Myxococcia</taxon>
        <taxon>Myxococcales</taxon>
        <taxon>Cystobacterineae</taxon>
        <taxon>Archangiaceae</taxon>
        <taxon>Archangium</taxon>
    </lineage>
</organism>